<name>A0A381XV41_9ZZZZ</name>
<proteinExistence type="predicted"/>
<feature type="transmembrane region" description="Helical" evidence="1">
    <location>
        <begin position="231"/>
        <end position="250"/>
    </location>
</feature>
<accession>A0A381XV41</accession>
<protein>
    <recommendedName>
        <fullName evidence="3">Glycosyltransferase RgtA/B/C/D-like domain-containing protein</fullName>
    </recommendedName>
</protein>
<dbReference type="EMBL" id="UINC01016510">
    <property type="protein sequence ID" value="SVA68686.1"/>
    <property type="molecule type" value="Genomic_DNA"/>
</dbReference>
<organism evidence="2">
    <name type="scientific">marine metagenome</name>
    <dbReference type="NCBI Taxonomy" id="408172"/>
    <lineage>
        <taxon>unclassified sequences</taxon>
        <taxon>metagenomes</taxon>
        <taxon>ecological metagenomes</taxon>
    </lineage>
</organism>
<feature type="transmembrane region" description="Helical" evidence="1">
    <location>
        <begin position="321"/>
        <end position="337"/>
    </location>
</feature>
<reference evidence="2" key="1">
    <citation type="submission" date="2018-05" db="EMBL/GenBank/DDBJ databases">
        <authorList>
            <person name="Lanie J.A."/>
            <person name="Ng W.-L."/>
            <person name="Kazmierczak K.M."/>
            <person name="Andrzejewski T.M."/>
            <person name="Davidsen T.M."/>
            <person name="Wayne K.J."/>
            <person name="Tettelin H."/>
            <person name="Glass J.I."/>
            <person name="Rusch D."/>
            <person name="Podicherti R."/>
            <person name="Tsui H.-C.T."/>
            <person name="Winkler M.E."/>
        </authorList>
    </citation>
    <scope>NUCLEOTIDE SEQUENCE</scope>
</reference>
<sequence>VVTFLILNATQGYVIFLFNQYRRQSGKDRLMNTPKIPKTLLIFFIILGFNYGVSFQQFLHFDWSDPRGSTDASSYLAMSNGDYNVSSEHRYRIIIPFLANLVRQAIQPVIPPDQLHWLGGVDALSFYVVNSLITSLAGLFLYLFLIKLKFEAKLALLGVFIFLGSRITVLSTGGPIVDSIYHLAIIVIVYLCLTQRAKLLSLLTPFLILTKETTVPFLFLPLLLKTMNRKIILLSLSLSFVILFWVRSMVTATIPNVMDVKDPIFNILTKHLAEGLGNIVHTYFSLAGWHALFSTFSIFWVFAALGAWLEFKKAHYQIPRFLLWIIPITIVITVLSSNVGRMLLSLFPLVIPYLLIGIDHLLSPKEKING</sequence>
<evidence type="ECO:0000313" key="2">
    <source>
        <dbReference type="EMBL" id="SVA68686.1"/>
    </source>
</evidence>
<feature type="transmembrane region" description="Helical" evidence="1">
    <location>
        <begin position="124"/>
        <end position="145"/>
    </location>
</feature>
<dbReference type="AlphaFoldDB" id="A0A381XV41"/>
<gene>
    <name evidence="2" type="ORF">METZ01_LOCUS121540</name>
</gene>
<feature type="transmembrane region" description="Helical" evidence="1">
    <location>
        <begin position="287"/>
        <end position="309"/>
    </location>
</feature>
<evidence type="ECO:0008006" key="3">
    <source>
        <dbReference type="Google" id="ProtNLM"/>
    </source>
</evidence>
<keyword evidence="1" id="KW-0472">Membrane</keyword>
<feature type="non-terminal residue" evidence="2">
    <location>
        <position position="1"/>
    </location>
</feature>
<keyword evidence="1" id="KW-1133">Transmembrane helix</keyword>
<evidence type="ECO:0000256" key="1">
    <source>
        <dbReference type="SAM" id="Phobius"/>
    </source>
</evidence>
<keyword evidence="1" id="KW-0812">Transmembrane</keyword>
<feature type="transmembrane region" description="Helical" evidence="1">
    <location>
        <begin position="39"/>
        <end position="59"/>
    </location>
</feature>